<dbReference type="InterPro" id="IPR036852">
    <property type="entry name" value="Peptidase_S8/S53_dom_sf"/>
</dbReference>
<evidence type="ECO:0000256" key="5">
    <source>
        <dbReference type="ARBA" id="ARBA00022737"/>
    </source>
</evidence>
<accession>A0ABY3SZC3</accession>
<evidence type="ECO:0000256" key="3">
    <source>
        <dbReference type="ARBA" id="ARBA00022525"/>
    </source>
</evidence>
<keyword evidence="3" id="KW-0964">Secreted</keyword>
<dbReference type="PANTHER" id="PTHR38340">
    <property type="entry name" value="S-LAYER PROTEIN"/>
    <property type="match status" value="1"/>
</dbReference>
<comment type="subcellular location">
    <subcellularLocation>
        <location evidence="1">Membrane</location>
    </subcellularLocation>
    <subcellularLocation>
        <location evidence="2">Secreted</location>
    </subcellularLocation>
</comment>
<dbReference type="PRINTS" id="PR01488">
    <property type="entry name" value="RTXTOXINA"/>
</dbReference>
<evidence type="ECO:0000313" key="12">
    <source>
        <dbReference type="Proteomes" id="UP001054801"/>
    </source>
</evidence>
<dbReference type="Pfam" id="PF00353">
    <property type="entry name" value="HemolysinCabind"/>
    <property type="match status" value="2"/>
</dbReference>
<keyword evidence="4" id="KW-0800">Toxin</keyword>
<keyword evidence="9" id="KW-0732">Signal</keyword>
<dbReference type="PANTHER" id="PTHR38340:SF1">
    <property type="entry name" value="S-LAYER PROTEIN"/>
    <property type="match status" value="1"/>
</dbReference>
<evidence type="ECO:0000256" key="6">
    <source>
        <dbReference type="ARBA" id="ARBA00022837"/>
    </source>
</evidence>
<dbReference type="InterPro" id="IPR000209">
    <property type="entry name" value="Peptidase_S8/S53_dom"/>
</dbReference>
<dbReference type="PRINTS" id="PR00313">
    <property type="entry name" value="CABNDNGRPT"/>
</dbReference>
<keyword evidence="7" id="KW-0843">Virulence</keyword>
<feature type="signal peptide" evidence="9">
    <location>
        <begin position="1"/>
        <end position="23"/>
    </location>
</feature>
<keyword evidence="5" id="KW-0677">Repeat</keyword>
<sequence length="716" mass="74679">MLKNILTGCLIAAGFSAGSTVCAETTTAQTPAALQQLMQSPRTPSKLQGGLDQLAVASNTRTTRSLAAPNALMSTLLPPTANGYVVIDAIATDGNTAALAQKLTSLGMNNVATFGRVVSGRFPVNKLAEMENVTELRFARSALLSTNSWNETSGKVKSQGDQAIQADKARRTLDVSGKTVPIGVLSDSYNCLGGAALGVTNGELPSNVKTLQEGFCDSIVVDEGRALMEVAHDVAPGAPLLFHTADGGMANFAQGIINLADAGAKVIVDDAFYLTEPYFQDGIISQAIDQVKSRGVAYLSSAGNSGRDSAEFTDYAEAIDDSLGFPFDVVDFDPSAGVDSCFEIQAPPGATFQWLLQWDEPFASAGGTGSTNDLGLLVYVGSGCEPQNFFGVSDIFNIGGDSLEFFGATNLSPDQPLNVGFRIVRLEGNKPSKLKTIVYGASITDQHDTNSGTITSHANSRGGMGVGAAYYRETPKFGQNPALVESYSSAGGTPILFDTNGNRLAKPEQREQPAIVGPDGVDTSFFSGPDLDNSGYPDFFGTSASAPHLAGVAALMRERNPFASPDQVYNALKSTARDMDDPNTEIFDRGFDYGTGYGFVDALRAVDQISPPKAWYCHGKLATILGTNGADNLVGTDGNDVIVGLDGNDHIDGKGGNDLICGGAGNDNLSGGDGHDILYGGDGNDTLSGGSGRDILWGGPGKDTLLGSIKEDILVQ</sequence>
<dbReference type="Gene3D" id="2.150.10.10">
    <property type="entry name" value="Serralysin-like metalloprotease, C-terminal"/>
    <property type="match status" value="2"/>
</dbReference>
<dbReference type="SUPFAM" id="SSF52743">
    <property type="entry name" value="Subtilisin-like"/>
    <property type="match status" value="1"/>
</dbReference>
<evidence type="ECO:0000256" key="1">
    <source>
        <dbReference type="ARBA" id="ARBA00004370"/>
    </source>
</evidence>
<dbReference type="Pfam" id="PF00082">
    <property type="entry name" value="Peptidase_S8"/>
    <property type="match status" value="1"/>
</dbReference>
<dbReference type="PROSITE" id="PS00330">
    <property type="entry name" value="HEMOLYSIN_CALCIUM"/>
    <property type="match status" value="4"/>
</dbReference>
<dbReference type="InterPro" id="IPR011049">
    <property type="entry name" value="Serralysin-like_metalloprot_C"/>
</dbReference>
<dbReference type="RefSeq" id="WP_236499623.1">
    <property type="nucleotide sequence ID" value="NZ_CP091244.1"/>
</dbReference>
<dbReference type="InterPro" id="IPR050557">
    <property type="entry name" value="RTX_toxin/Mannuronan_C5-epim"/>
</dbReference>
<dbReference type="InterPro" id="IPR001343">
    <property type="entry name" value="Hemolysn_Ca-bd"/>
</dbReference>
<keyword evidence="6" id="KW-0106">Calcium</keyword>
<evidence type="ECO:0000256" key="9">
    <source>
        <dbReference type="SAM" id="SignalP"/>
    </source>
</evidence>
<evidence type="ECO:0000313" key="11">
    <source>
        <dbReference type="EMBL" id="UJS24907.1"/>
    </source>
</evidence>
<feature type="chain" id="PRO_5047429214" evidence="9">
    <location>
        <begin position="24"/>
        <end position="716"/>
    </location>
</feature>
<evidence type="ECO:0000256" key="2">
    <source>
        <dbReference type="ARBA" id="ARBA00004613"/>
    </source>
</evidence>
<keyword evidence="8" id="KW-0472">Membrane</keyword>
<dbReference type="CDD" id="cd05562">
    <property type="entry name" value="Peptidases_S53_like"/>
    <property type="match status" value="1"/>
</dbReference>
<dbReference type="Gene3D" id="3.40.50.200">
    <property type="entry name" value="Peptidase S8/S53 domain"/>
    <property type="match status" value="2"/>
</dbReference>
<organism evidence="11 12">
    <name type="scientific">Thiothrix winogradskyi</name>
    <dbReference type="NCBI Taxonomy" id="96472"/>
    <lineage>
        <taxon>Bacteria</taxon>
        <taxon>Pseudomonadati</taxon>
        <taxon>Pseudomonadota</taxon>
        <taxon>Gammaproteobacteria</taxon>
        <taxon>Thiotrichales</taxon>
        <taxon>Thiotrichaceae</taxon>
        <taxon>Thiothrix</taxon>
    </lineage>
</organism>
<evidence type="ECO:0000256" key="4">
    <source>
        <dbReference type="ARBA" id="ARBA00022656"/>
    </source>
</evidence>
<feature type="domain" description="Peptidase S8/S53" evidence="10">
    <location>
        <begin position="447"/>
        <end position="598"/>
    </location>
</feature>
<evidence type="ECO:0000256" key="7">
    <source>
        <dbReference type="ARBA" id="ARBA00023026"/>
    </source>
</evidence>
<keyword evidence="12" id="KW-1185">Reference proteome</keyword>
<protein>
    <submittedName>
        <fullName evidence="11">S8 family serine peptidase</fullName>
    </submittedName>
</protein>
<dbReference type="InterPro" id="IPR034075">
    <property type="entry name" value="Glr3161-like_dom"/>
</dbReference>
<dbReference type="EMBL" id="CP091244">
    <property type="protein sequence ID" value="UJS24907.1"/>
    <property type="molecule type" value="Genomic_DNA"/>
</dbReference>
<evidence type="ECO:0000256" key="8">
    <source>
        <dbReference type="ARBA" id="ARBA00023136"/>
    </source>
</evidence>
<evidence type="ECO:0000259" key="10">
    <source>
        <dbReference type="Pfam" id="PF00082"/>
    </source>
</evidence>
<dbReference type="InterPro" id="IPR018511">
    <property type="entry name" value="Hemolysin-typ_Ca-bd_CS"/>
</dbReference>
<name>A0ABY3SZC3_9GAMM</name>
<proteinExistence type="predicted"/>
<reference evidence="11" key="1">
    <citation type="journal article" date="2022" name="Microorganisms">
        <title>Two New Species of Filamentous Sulfur Bacteria of the Genus Thiothrix, Thiothrix winogradskyi sp. nov. and 'Candidatus Thiothrix sulfatifontis' sp. nov.</title>
        <authorList>
            <person name="Ravin N.V."/>
            <person name="Rossetti S."/>
            <person name="Beletsky A.V."/>
            <person name="Kadnikov V.V."/>
            <person name="Rudenko T.S."/>
            <person name="Smolyakov D.D."/>
            <person name="Moskvitina M.I."/>
            <person name="Gureeva M.V."/>
            <person name="Mardanov A.V."/>
            <person name="Grabovich M.Y."/>
        </authorList>
    </citation>
    <scope>NUCLEOTIDE SEQUENCE</scope>
    <source>
        <strain evidence="11">CT3</strain>
    </source>
</reference>
<dbReference type="InterPro" id="IPR003995">
    <property type="entry name" value="RTX_toxin_determinant-A"/>
</dbReference>
<gene>
    <name evidence="11" type="ORF">L2Y54_02415</name>
</gene>
<dbReference type="SUPFAM" id="SSF51120">
    <property type="entry name" value="beta-Roll"/>
    <property type="match status" value="1"/>
</dbReference>
<dbReference type="Proteomes" id="UP001054801">
    <property type="component" value="Chromosome"/>
</dbReference>